<dbReference type="Proteomes" id="UP000054007">
    <property type="component" value="Unassembled WGS sequence"/>
</dbReference>
<sequence length="170" mass="18307">MFVSHEFWWFSVSLIDASLLLFVAITRITPAERSNALASLFVVAALANLASAYVRFRTGGAFAMINSAILLLGGSAAFVGAVRVKAKDGDSGIPLLNFLGVDGFLDWDWDRDAEVERMERGDGMVIKECVLVTAYFDDEKVRSSIEGPRTSGPEAGSGKTRLDGAVLVEV</sequence>
<feature type="transmembrane region" description="Helical" evidence="2">
    <location>
        <begin position="37"/>
        <end position="56"/>
    </location>
</feature>
<keyword evidence="2" id="KW-0472">Membrane</keyword>
<name>A0A0D7B5H4_9AGAR</name>
<reference evidence="3 4" key="1">
    <citation type="journal article" date="2015" name="Fungal Genet. Biol.">
        <title>Evolution of novel wood decay mechanisms in Agaricales revealed by the genome sequences of Fistulina hepatica and Cylindrobasidium torrendii.</title>
        <authorList>
            <person name="Floudas D."/>
            <person name="Held B.W."/>
            <person name="Riley R."/>
            <person name="Nagy L.G."/>
            <person name="Koehler G."/>
            <person name="Ransdell A.S."/>
            <person name="Younus H."/>
            <person name="Chow J."/>
            <person name="Chiniquy J."/>
            <person name="Lipzen A."/>
            <person name="Tritt A."/>
            <person name="Sun H."/>
            <person name="Haridas S."/>
            <person name="LaButti K."/>
            <person name="Ohm R.A."/>
            <person name="Kues U."/>
            <person name="Blanchette R.A."/>
            <person name="Grigoriev I.V."/>
            <person name="Minto R.E."/>
            <person name="Hibbett D.S."/>
        </authorList>
    </citation>
    <scope>NUCLEOTIDE SEQUENCE [LARGE SCALE GENOMIC DNA]</scope>
    <source>
        <strain evidence="3 4">FP15055 ss-10</strain>
    </source>
</reference>
<evidence type="ECO:0000256" key="2">
    <source>
        <dbReference type="SAM" id="Phobius"/>
    </source>
</evidence>
<evidence type="ECO:0000313" key="4">
    <source>
        <dbReference type="Proteomes" id="UP000054007"/>
    </source>
</evidence>
<keyword evidence="2" id="KW-0812">Transmembrane</keyword>
<evidence type="ECO:0000256" key="1">
    <source>
        <dbReference type="SAM" id="MobiDB-lite"/>
    </source>
</evidence>
<gene>
    <name evidence="3" type="ORF">CYLTODRAFT_424915</name>
</gene>
<organism evidence="3 4">
    <name type="scientific">Cylindrobasidium torrendii FP15055 ss-10</name>
    <dbReference type="NCBI Taxonomy" id="1314674"/>
    <lineage>
        <taxon>Eukaryota</taxon>
        <taxon>Fungi</taxon>
        <taxon>Dikarya</taxon>
        <taxon>Basidiomycota</taxon>
        <taxon>Agaricomycotina</taxon>
        <taxon>Agaricomycetes</taxon>
        <taxon>Agaricomycetidae</taxon>
        <taxon>Agaricales</taxon>
        <taxon>Marasmiineae</taxon>
        <taxon>Physalacriaceae</taxon>
        <taxon>Cylindrobasidium</taxon>
    </lineage>
</organism>
<feature type="transmembrane region" description="Helical" evidence="2">
    <location>
        <begin position="6"/>
        <end position="25"/>
    </location>
</feature>
<accession>A0A0D7B5H4</accession>
<feature type="transmembrane region" description="Helical" evidence="2">
    <location>
        <begin position="62"/>
        <end position="82"/>
    </location>
</feature>
<evidence type="ECO:0000313" key="3">
    <source>
        <dbReference type="EMBL" id="KIY64766.1"/>
    </source>
</evidence>
<keyword evidence="2" id="KW-1133">Transmembrane helix</keyword>
<dbReference type="AlphaFoldDB" id="A0A0D7B5H4"/>
<dbReference type="EMBL" id="KN880619">
    <property type="protein sequence ID" value="KIY64766.1"/>
    <property type="molecule type" value="Genomic_DNA"/>
</dbReference>
<feature type="region of interest" description="Disordered" evidence="1">
    <location>
        <begin position="144"/>
        <end position="163"/>
    </location>
</feature>
<protein>
    <submittedName>
        <fullName evidence="3">Uncharacterized protein</fullName>
    </submittedName>
</protein>
<keyword evidence="4" id="KW-1185">Reference proteome</keyword>
<proteinExistence type="predicted"/>